<dbReference type="RefSeq" id="XP_042918005.1">
    <property type="nucleotide sequence ID" value="XM_043068006.1"/>
</dbReference>
<dbReference type="Gramene" id="PNW74580">
    <property type="protein sequence ID" value="PNW74580"/>
    <property type="gene ID" value="CHLRE_12g495958v5"/>
</dbReference>
<proteinExistence type="predicted"/>
<dbReference type="GeneID" id="66055450"/>
<accession>A0A2K3D218</accession>
<dbReference type="KEGG" id="cre:CHLRE_12g495958v5"/>
<sequence>MLVREASSARPGWLCLNYETATNVVSVPTPSAAADLTQSVAPQVTLPATARTPNSLALG</sequence>
<evidence type="ECO:0000313" key="2">
    <source>
        <dbReference type="Proteomes" id="UP000006906"/>
    </source>
</evidence>
<dbReference type="AlphaFoldDB" id="A0A2K3D218"/>
<name>A0A2K3D218_CHLRE</name>
<gene>
    <name evidence="1" type="ORF">CHLRE_12g495958v5</name>
</gene>
<dbReference type="Proteomes" id="UP000006906">
    <property type="component" value="Chromosome 12"/>
</dbReference>
<dbReference type="EMBL" id="CM008973">
    <property type="protein sequence ID" value="PNW74580.1"/>
    <property type="molecule type" value="Genomic_DNA"/>
</dbReference>
<evidence type="ECO:0000313" key="1">
    <source>
        <dbReference type="EMBL" id="PNW74580.1"/>
    </source>
</evidence>
<protein>
    <submittedName>
        <fullName evidence="1">Uncharacterized protein</fullName>
    </submittedName>
</protein>
<reference evidence="1 2" key="1">
    <citation type="journal article" date="2007" name="Science">
        <title>The Chlamydomonas genome reveals the evolution of key animal and plant functions.</title>
        <authorList>
            <person name="Merchant S.S."/>
            <person name="Prochnik S.E."/>
            <person name="Vallon O."/>
            <person name="Harris E.H."/>
            <person name="Karpowicz S.J."/>
            <person name="Witman G.B."/>
            <person name="Terry A."/>
            <person name="Salamov A."/>
            <person name="Fritz-Laylin L.K."/>
            <person name="Marechal-Drouard L."/>
            <person name="Marshall W.F."/>
            <person name="Qu L.H."/>
            <person name="Nelson D.R."/>
            <person name="Sanderfoot A.A."/>
            <person name="Spalding M.H."/>
            <person name="Kapitonov V.V."/>
            <person name="Ren Q."/>
            <person name="Ferris P."/>
            <person name="Lindquist E."/>
            <person name="Shapiro H."/>
            <person name="Lucas S.M."/>
            <person name="Grimwood J."/>
            <person name="Schmutz J."/>
            <person name="Cardol P."/>
            <person name="Cerutti H."/>
            <person name="Chanfreau G."/>
            <person name="Chen C.L."/>
            <person name="Cognat V."/>
            <person name="Croft M.T."/>
            <person name="Dent R."/>
            <person name="Dutcher S."/>
            <person name="Fernandez E."/>
            <person name="Fukuzawa H."/>
            <person name="Gonzalez-Ballester D."/>
            <person name="Gonzalez-Halphen D."/>
            <person name="Hallmann A."/>
            <person name="Hanikenne M."/>
            <person name="Hippler M."/>
            <person name="Inwood W."/>
            <person name="Jabbari K."/>
            <person name="Kalanon M."/>
            <person name="Kuras R."/>
            <person name="Lefebvre P.A."/>
            <person name="Lemaire S.D."/>
            <person name="Lobanov A.V."/>
            <person name="Lohr M."/>
            <person name="Manuell A."/>
            <person name="Meier I."/>
            <person name="Mets L."/>
            <person name="Mittag M."/>
            <person name="Mittelmeier T."/>
            <person name="Moroney J.V."/>
            <person name="Moseley J."/>
            <person name="Napoli C."/>
            <person name="Nedelcu A.M."/>
            <person name="Niyogi K."/>
            <person name="Novoselov S.V."/>
            <person name="Paulsen I.T."/>
            <person name="Pazour G."/>
            <person name="Purton S."/>
            <person name="Ral J.P."/>
            <person name="Riano-Pachon D.M."/>
            <person name="Riekhof W."/>
            <person name="Rymarquis L."/>
            <person name="Schroda M."/>
            <person name="Stern D."/>
            <person name="Umen J."/>
            <person name="Willows R."/>
            <person name="Wilson N."/>
            <person name="Zimmer S.L."/>
            <person name="Allmer J."/>
            <person name="Balk J."/>
            <person name="Bisova K."/>
            <person name="Chen C.J."/>
            <person name="Elias M."/>
            <person name="Gendler K."/>
            <person name="Hauser C."/>
            <person name="Lamb M.R."/>
            <person name="Ledford H."/>
            <person name="Long J.C."/>
            <person name="Minagawa J."/>
            <person name="Page M.D."/>
            <person name="Pan J."/>
            <person name="Pootakham W."/>
            <person name="Roje S."/>
            <person name="Rose A."/>
            <person name="Stahlberg E."/>
            <person name="Terauchi A.M."/>
            <person name="Yang P."/>
            <person name="Ball S."/>
            <person name="Bowler C."/>
            <person name="Dieckmann C.L."/>
            <person name="Gladyshev V.N."/>
            <person name="Green P."/>
            <person name="Jorgensen R."/>
            <person name="Mayfield S."/>
            <person name="Mueller-Roeber B."/>
            <person name="Rajamani S."/>
            <person name="Sayre R.T."/>
            <person name="Brokstein P."/>
            <person name="Dubchak I."/>
            <person name="Goodstein D."/>
            <person name="Hornick L."/>
            <person name="Huang Y.W."/>
            <person name="Jhaveri J."/>
            <person name="Luo Y."/>
            <person name="Martinez D."/>
            <person name="Ngau W.C."/>
            <person name="Otillar B."/>
            <person name="Poliakov A."/>
            <person name="Porter A."/>
            <person name="Szajkowski L."/>
            <person name="Werner G."/>
            <person name="Zhou K."/>
            <person name="Grigoriev I.V."/>
            <person name="Rokhsar D.S."/>
            <person name="Grossman A.R."/>
        </authorList>
    </citation>
    <scope>NUCLEOTIDE SEQUENCE [LARGE SCALE GENOMIC DNA]</scope>
    <source>
        <strain evidence="2">CC-503</strain>
    </source>
</reference>
<keyword evidence="2" id="KW-1185">Reference proteome</keyword>
<dbReference type="InParanoid" id="A0A2K3D218"/>
<organism evidence="1 2">
    <name type="scientific">Chlamydomonas reinhardtii</name>
    <name type="common">Chlamydomonas smithii</name>
    <dbReference type="NCBI Taxonomy" id="3055"/>
    <lineage>
        <taxon>Eukaryota</taxon>
        <taxon>Viridiplantae</taxon>
        <taxon>Chlorophyta</taxon>
        <taxon>core chlorophytes</taxon>
        <taxon>Chlorophyceae</taxon>
        <taxon>CS clade</taxon>
        <taxon>Chlamydomonadales</taxon>
        <taxon>Chlamydomonadaceae</taxon>
        <taxon>Chlamydomonas</taxon>
    </lineage>
</organism>